<dbReference type="EMBL" id="CAJGYM010000003">
    <property type="protein sequence ID" value="CAD6185835.1"/>
    <property type="molecule type" value="Genomic_DNA"/>
</dbReference>
<proteinExistence type="predicted"/>
<protein>
    <submittedName>
        <fullName evidence="2">Uncharacterized protein</fullName>
    </submittedName>
</protein>
<gene>
    <name evidence="2" type="ORF">CAUJ_LOCUS1754</name>
</gene>
<organism evidence="2 3">
    <name type="scientific">Caenorhabditis auriculariae</name>
    <dbReference type="NCBI Taxonomy" id="2777116"/>
    <lineage>
        <taxon>Eukaryota</taxon>
        <taxon>Metazoa</taxon>
        <taxon>Ecdysozoa</taxon>
        <taxon>Nematoda</taxon>
        <taxon>Chromadorea</taxon>
        <taxon>Rhabditida</taxon>
        <taxon>Rhabditina</taxon>
        <taxon>Rhabditomorpha</taxon>
        <taxon>Rhabditoidea</taxon>
        <taxon>Rhabditidae</taxon>
        <taxon>Peloderinae</taxon>
        <taxon>Caenorhabditis</taxon>
    </lineage>
</organism>
<feature type="region of interest" description="Disordered" evidence="1">
    <location>
        <begin position="36"/>
        <end position="70"/>
    </location>
</feature>
<dbReference type="Proteomes" id="UP000835052">
    <property type="component" value="Unassembled WGS sequence"/>
</dbReference>
<accession>A0A8S1GQD2</accession>
<sequence length="116" mass="13437">MSPLDMWSSSPRPYRKRLCRRPHTVYDSRALLCATDPPSKQKIDRDFGKKKKKGRREGRGQPPQQRQTHTCQTAIYLSTSSNYLLVSHSSLLLLLDYRNPNPIAYAFIPCCLQTRQ</sequence>
<dbReference type="AlphaFoldDB" id="A0A8S1GQD2"/>
<keyword evidence="3" id="KW-1185">Reference proteome</keyword>
<name>A0A8S1GQD2_9PELO</name>
<evidence type="ECO:0000256" key="1">
    <source>
        <dbReference type="SAM" id="MobiDB-lite"/>
    </source>
</evidence>
<reference evidence="2" key="1">
    <citation type="submission" date="2020-10" db="EMBL/GenBank/DDBJ databases">
        <authorList>
            <person name="Kikuchi T."/>
        </authorList>
    </citation>
    <scope>NUCLEOTIDE SEQUENCE</scope>
    <source>
        <strain evidence="2">NKZ352</strain>
    </source>
</reference>
<evidence type="ECO:0000313" key="3">
    <source>
        <dbReference type="Proteomes" id="UP000835052"/>
    </source>
</evidence>
<evidence type="ECO:0000313" key="2">
    <source>
        <dbReference type="EMBL" id="CAD6185835.1"/>
    </source>
</evidence>
<comment type="caution">
    <text evidence="2">The sequence shown here is derived from an EMBL/GenBank/DDBJ whole genome shotgun (WGS) entry which is preliminary data.</text>
</comment>